<dbReference type="InterPro" id="IPR045889">
    <property type="entry name" value="MES/HNL"/>
</dbReference>
<dbReference type="SUPFAM" id="SSF53474">
    <property type="entry name" value="alpha/beta-Hydrolases"/>
    <property type="match status" value="1"/>
</dbReference>
<comment type="caution">
    <text evidence="2">The sequence shown here is derived from an EMBL/GenBank/DDBJ whole genome shotgun (WGS) entry which is preliminary data.</text>
</comment>
<evidence type="ECO:0000259" key="1">
    <source>
        <dbReference type="Pfam" id="PF12697"/>
    </source>
</evidence>
<dbReference type="PANTHER" id="PTHR10992:SF1004">
    <property type="entry name" value="ESTERASE PIR7B"/>
    <property type="match status" value="1"/>
</dbReference>
<dbReference type="GO" id="GO:0009694">
    <property type="term" value="P:jasmonic acid metabolic process"/>
    <property type="evidence" value="ECO:0007669"/>
    <property type="project" value="TreeGrafter"/>
</dbReference>
<evidence type="ECO:0000313" key="3">
    <source>
        <dbReference type="Proteomes" id="UP000613011"/>
    </source>
</evidence>
<dbReference type="PANTHER" id="PTHR10992">
    <property type="entry name" value="METHYLESTERASE FAMILY MEMBER"/>
    <property type="match status" value="1"/>
</dbReference>
<dbReference type="EMBL" id="JAEQNA010000013">
    <property type="protein sequence ID" value="MBL0423302.1"/>
    <property type="molecule type" value="Genomic_DNA"/>
</dbReference>
<name>A0A936ZP22_9BURK</name>
<protein>
    <submittedName>
        <fullName evidence="2">Alpha/beta hydrolase</fullName>
    </submittedName>
</protein>
<feature type="domain" description="AB hydrolase-1" evidence="1">
    <location>
        <begin position="4"/>
        <end position="234"/>
    </location>
</feature>
<dbReference type="GO" id="GO:0080030">
    <property type="term" value="F:methyl indole-3-acetate esterase activity"/>
    <property type="evidence" value="ECO:0007669"/>
    <property type="project" value="TreeGrafter"/>
</dbReference>
<accession>A0A936ZP22</accession>
<gene>
    <name evidence="2" type="ORF">JI739_23400</name>
</gene>
<reference evidence="2" key="1">
    <citation type="submission" date="2021-01" db="EMBL/GenBank/DDBJ databases">
        <title>Ramlibacter sp. strain AW1 16S ribosomal RNA gene Genome sequencing and assembly.</title>
        <authorList>
            <person name="Kang M."/>
        </authorList>
    </citation>
    <scope>NUCLEOTIDE SEQUENCE</scope>
    <source>
        <strain evidence="2">AW1</strain>
    </source>
</reference>
<dbReference type="InterPro" id="IPR029058">
    <property type="entry name" value="AB_hydrolase_fold"/>
</dbReference>
<dbReference type="InterPro" id="IPR000073">
    <property type="entry name" value="AB_hydrolase_1"/>
</dbReference>
<keyword evidence="2" id="KW-0378">Hydrolase</keyword>
<proteinExistence type="predicted"/>
<dbReference type="GO" id="GO:0080032">
    <property type="term" value="F:methyl jasmonate esterase activity"/>
    <property type="evidence" value="ECO:0007669"/>
    <property type="project" value="TreeGrafter"/>
</dbReference>
<dbReference type="Gene3D" id="3.40.50.1820">
    <property type="entry name" value="alpha/beta hydrolase"/>
    <property type="match status" value="1"/>
</dbReference>
<dbReference type="Pfam" id="PF12697">
    <property type="entry name" value="Abhydrolase_6"/>
    <property type="match status" value="1"/>
</dbReference>
<organism evidence="2 3">
    <name type="scientific">Ramlibacter aurantiacus</name>
    <dbReference type="NCBI Taxonomy" id="2801330"/>
    <lineage>
        <taxon>Bacteria</taxon>
        <taxon>Pseudomonadati</taxon>
        <taxon>Pseudomonadota</taxon>
        <taxon>Betaproteobacteria</taxon>
        <taxon>Burkholderiales</taxon>
        <taxon>Comamonadaceae</taxon>
        <taxon>Ramlibacter</taxon>
    </lineage>
</organism>
<dbReference type="GO" id="GO:0080031">
    <property type="term" value="F:methyl salicylate esterase activity"/>
    <property type="evidence" value="ECO:0007669"/>
    <property type="project" value="TreeGrafter"/>
</dbReference>
<dbReference type="Proteomes" id="UP000613011">
    <property type="component" value="Unassembled WGS sequence"/>
</dbReference>
<evidence type="ECO:0000313" key="2">
    <source>
        <dbReference type="EMBL" id="MBL0423302.1"/>
    </source>
</evidence>
<dbReference type="GO" id="GO:0009696">
    <property type="term" value="P:salicylic acid metabolic process"/>
    <property type="evidence" value="ECO:0007669"/>
    <property type="project" value="TreeGrafter"/>
</dbReference>
<keyword evidence="3" id="KW-1185">Reference proteome</keyword>
<dbReference type="AlphaFoldDB" id="A0A936ZP22"/>
<sequence>MADFLLVHGAWHGGWCWRRVSETLCGGGHRVHAVTLTGLGERAHLLSSTITLETHIADVMCALESEELHDVVLVAHSYAGMLGTAVADRLPSRLRRLVYLDAVVPSPGESWGSTHSTTTREGRLAAARASPDFSLPAPDPSVFGLSGDDAQWVQRRMTAHPGHTYTAPLDFEPARVAKVPRTFISCTDPALATVDGSRSRVRDPGFWSGHWQAGSAIVELRTGHDPMISAPHELSSLLASYA</sequence>
<dbReference type="RefSeq" id="WP_201686437.1">
    <property type="nucleotide sequence ID" value="NZ_JAEQNA010000013.1"/>
</dbReference>